<evidence type="ECO:0000256" key="1">
    <source>
        <dbReference type="ARBA" id="ARBA00009953"/>
    </source>
</evidence>
<protein>
    <submittedName>
        <fullName evidence="5">DEHA2E15334p</fullName>
    </submittedName>
</protein>
<dbReference type="InterPro" id="IPR013930">
    <property type="entry name" value="RPAP1_N"/>
</dbReference>
<dbReference type="FunCoup" id="Q6BP98">
    <property type="interactions" value="183"/>
</dbReference>
<feature type="domain" description="RPAP1 N-terminal" evidence="4">
    <location>
        <begin position="67"/>
        <end position="112"/>
    </location>
</feature>
<dbReference type="PANTHER" id="PTHR21483:SF18">
    <property type="entry name" value="RNA POLYMERASE II-ASSOCIATED PROTEIN 1"/>
    <property type="match status" value="1"/>
</dbReference>
<evidence type="ECO:0000313" key="5">
    <source>
        <dbReference type="EMBL" id="CAG88221.1"/>
    </source>
</evidence>
<dbReference type="GO" id="GO:0006366">
    <property type="term" value="P:transcription by RNA polymerase II"/>
    <property type="evidence" value="ECO:0007669"/>
    <property type="project" value="EnsemblFungi"/>
</dbReference>
<dbReference type="Pfam" id="PF08621">
    <property type="entry name" value="RPAP1_N"/>
    <property type="match status" value="1"/>
</dbReference>
<dbReference type="HOGENOM" id="CLU_031074_0_0_1"/>
<gene>
    <name evidence="5" type="ordered locus">DEHA2E15334g</name>
</gene>
<proteinExistence type="inferred from homology"/>
<evidence type="ECO:0000259" key="4">
    <source>
        <dbReference type="Pfam" id="PF08621"/>
    </source>
</evidence>
<sequence length="477" mass="54461">MDMLGEIVEHEIEAPKPPQMTAKTGFPDLNKLKEKKVSKWKQRLESKKVPEVQQSNPVTTEPKSEAEKIHQENLDKISQMTSEEIEQEQAELLSGLDPNLIKSLLKRSEKKEKSNESCCNDGHDEHVHAEGFNGWIGGGRTSDEWADVTLLDEKDVDKALGISRLNLEDDLKIDKQDNEPKDNSKTVRFEDVTTVKYEDLDANVELDPNGWEDVEDVNDLITGNIDEVAHKDYQLVNDSDDENDGSTFHFPKPIQVNTDNEKLDLNDPEFYDKLHEKYYPDLPKETHKLSWMTEPLPKQATTTYESISDMRFDFKGDLVDLTISDSDAKEEIPTYLGLHHHSENPHLPGYTLSELAHLSRSVLAGQRSFSIQILGRILHKLGLHKYNILPVGETEDQEFNENLTELMSNFENLMWDLIEELRIIDSLTEAADESKTRNLSVRNYAIEALWLWKQGGGRKTSGDKTENSEYIASNMAQ</sequence>
<feature type="region of interest" description="Disordered" evidence="2">
    <location>
        <begin position="456"/>
        <end position="477"/>
    </location>
</feature>
<dbReference type="VEuPathDB" id="FungiDB:DEHA2E15334g"/>
<dbReference type="Pfam" id="PF08620">
    <property type="entry name" value="RPAP1_C"/>
    <property type="match status" value="1"/>
</dbReference>
<dbReference type="RefSeq" id="XP_459972.1">
    <property type="nucleotide sequence ID" value="XM_459972.1"/>
</dbReference>
<dbReference type="Proteomes" id="UP000000599">
    <property type="component" value="Chromosome E"/>
</dbReference>
<dbReference type="EMBL" id="CR382137">
    <property type="protein sequence ID" value="CAG88221.1"/>
    <property type="molecule type" value="Genomic_DNA"/>
</dbReference>
<evidence type="ECO:0000313" key="6">
    <source>
        <dbReference type="Proteomes" id="UP000000599"/>
    </source>
</evidence>
<evidence type="ECO:0000256" key="2">
    <source>
        <dbReference type="SAM" id="MobiDB-lite"/>
    </source>
</evidence>
<feature type="compositionally biased region" description="Basic and acidic residues" evidence="2">
    <location>
        <begin position="40"/>
        <end position="50"/>
    </location>
</feature>
<feature type="domain" description="RPAP1 C-terminal" evidence="3">
    <location>
        <begin position="309"/>
        <end position="381"/>
    </location>
</feature>
<dbReference type="AlphaFoldDB" id="Q6BP98"/>
<feature type="compositionally biased region" description="Polar residues" evidence="2">
    <location>
        <begin position="468"/>
        <end position="477"/>
    </location>
</feature>
<name>Q6BP98_DEBHA</name>
<dbReference type="KEGG" id="dha:DEHA2E15334g"/>
<feature type="compositionally biased region" description="Polar residues" evidence="2">
    <location>
        <begin position="52"/>
        <end position="61"/>
    </location>
</feature>
<accession>Q6BP98</accession>
<evidence type="ECO:0000259" key="3">
    <source>
        <dbReference type="Pfam" id="PF08620"/>
    </source>
</evidence>
<reference evidence="5 6" key="1">
    <citation type="journal article" date="2004" name="Nature">
        <title>Genome evolution in yeasts.</title>
        <authorList>
            <consortium name="Genolevures"/>
            <person name="Dujon B."/>
            <person name="Sherman D."/>
            <person name="Fischer G."/>
            <person name="Durrens P."/>
            <person name="Casaregola S."/>
            <person name="Lafontaine I."/>
            <person name="de Montigny J."/>
            <person name="Marck C."/>
            <person name="Neuveglise C."/>
            <person name="Talla E."/>
            <person name="Goffard N."/>
            <person name="Frangeul L."/>
            <person name="Aigle M."/>
            <person name="Anthouard V."/>
            <person name="Babour A."/>
            <person name="Barbe V."/>
            <person name="Barnay S."/>
            <person name="Blanchin S."/>
            <person name="Beckerich J.M."/>
            <person name="Beyne E."/>
            <person name="Bleykasten C."/>
            <person name="Boisrame A."/>
            <person name="Boyer J."/>
            <person name="Cattolico L."/>
            <person name="Confanioleri F."/>
            <person name="de Daruvar A."/>
            <person name="Despons L."/>
            <person name="Fabre E."/>
            <person name="Fairhead C."/>
            <person name="Ferry-Dumazet H."/>
            <person name="Groppi A."/>
            <person name="Hantraye F."/>
            <person name="Hennequin C."/>
            <person name="Jauniaux N."/>
            <person name="Joyet P."/>
            <person name="Kachouri R."/>
            <person name="Kerrest A."/>
            <person name="Koszul R."/>
            <person name="Lemaire M."/>
            <person name="Lesur I."/>
            <person name="Ma L."/>
            <person name="Muller H."/>
            <person name="Nicaud J.M."/>
            <person name="Nikolski M."/>
            <person name="Oztas S."/>
            <person name="Ozier-Kalogeropoulos O."/>
            <person name="Pellenz S."/>
            <person name="Potier S."/>
            <person name="Richard G.F."/>
            <person name="Straub M.L."/>
            <person name="Suleau A."/>
            <person name="Swennene D."/>
            <person name="Tekaia F."/>
            <person name="Wesolowski-Louvel M."/>
            <person name="Westhof E."/>
            <person name="Wirth B."/>
            <person name="Zeniou-Meyer M."/>
            <person name="Zivanovic I."/>
            <person name="Bolotin-Fukuhara M."/>
            <person name="Thierry A."/>
            <person name="Bouchier C."/>
            <person name="Caudron B."/>
            <person name="Scarpelli C."/>
            <person name="Gaillardin C."/>
            <person name="Weissenbach J."/>
            <person name="Wincker P."/>
            <person name="Souciet J.L."/>
        </authorList>
    </citation>
    <scope>NUCLEOTIDE SEQUENCE [LARGE SCALE GENOMIC DNA]</scope>
    <source>
        <strain evidence="6">ATCC 36239 / CBS 767 / BCRC 21394 / JCM 1990 / NBRC 0083 / IGC 2968</strain>
    </source>
</reference>
<dbReference type="OMA" id="TQRCIAI"/>
<keyword evidence="6" id="KW-1185">Reference proteome</keyword>
<feature type="region of interest" description="Disordered" evidence="2">
    <location>
        <begin position="40"/>
        <end position="68"/>
    </location>
</feature>
<dbReference type="InterPro" id="IPR013929">
    <property type="entry name" value="RPAP1_C"/>
</dbReference>
<dbReference type="eggNOG" id="KOG1894">
    <property type="taxonomic scope" value="Eukaryota"/>
</dbReference>
<comment type="similarity">
    <text evidence="1">Belongs to the RPAP1 family.</text>
</comment>
<dbReference type="InParanoid" id="Q6BP98"/>
<dbReference type="PANTHER" id="PTHR21483">
    <property type="entry name" value="RNA POLYMERASE II-ASSOCIATED PROTEIN 1"/>
    <property type="match status" value="1"/>
</dbReference>
<organism evidence="5 6">
    <name type="scientific">Debaryomyces hansenii (strain ATCC 36239 / CBS 767 / BCRC 21394 / JCM 1990 / NBRC 0083 / IGC 2968)</name>
    <name type="common">Yeast</name>
    <name type="synonym">Torulaspora hansenii</name>
    <dbReference type="NCBI Taxonomy" id="284592"/>
    <lineage>
        <taxon>Eukaryota</taxon>
        <taxon>Fungi</taxon>
        <taxon>Dikarya</taxon>
        <taxon>Ascomycota</taxon>
        <taxon>Saccharomycotina</taxon>
        <taxon>Pichiomycetes</taxon>
        <taxon>Debaryomycetaceae</taxon>
        <taxon>Debaryomyces</taxon>
    </lineage>
</organism>
<dbReference type="OrthoDB" id="348201at2759"/>
<dbReference type="GeneID" id="2902114"/>
<dbReference type="InterPro" id="IPR039913">
    <property type="entry name" value="RPAP1/Rba50"/>
</dbReference>